<feature type="transmembrane region" description="Helical" evidence="6">
    <location>
        <begin position="180"/>
        <end position="201"/>
    </location>
</feature>
<keyword evidence="5 6" id="KW-0472">Membrane</keyword>
<organism evidence="7 8">
    <name type="scientific">Acinetobacter boissieri</name>
    <dbReference type="NCBI Taxonomy" id="1219383"/>
    <lineage>
        <taxon>Bacteria</taxon>
        <taxon>Pseudomonadati</taxon>
        <taxon>Pseudomonadota</taxon>
        <taxon>Gammaproteobacteria</taxon>
        <taxon>Moraxellales</taxon>
        <taxon>Moraxellaceae</taxon>
        <taxon>Acinetobacter</taxon>
    </lineage>
</organism>
<feature type="transmembrane region" description="Helical" evidence="6">
    <location>
        <begin position="69"/>
        <end position="88"/>
    </location>
</feature>
<dbReference type="GO" id="GO:0005886">
    <property type="term" value="C:plasma membrane"/>
    <property type="evidence" value="ECO:0007669"/>
    <property type="project" value="UniProtKB-SubCell"/>
</dbReference>
<feature type="transmembrane region" description="Helical" evidence="6">
    <location>
        <begin position="142"/>
        <end position="168"/>
    </location>
</feature>
<dbReference type="OrthoDB" id="581870at2"/>
<dbReference type="Proteomes" id="UP000242501">
    <property type="component" value="Unassembled WGS sequence"/>
</dbReference>
<evidence type="ECO:0000256" key="4">
    <source>
        <dbReference type="ARBA" id="ARBA00022989"/>
    </source>
</evidence>
<evidence type="ECO:0000313" key="8">
    <source>
        <dbReference type="Proteomes" id="UP000242501"/>
    </source>
</evidence>
<dbReference type="AlphaFoldDB" id="A0A1G6GSD4"/>
<dbReference type="EMBL" id="FMYL01000002">
    <property type="protein sequence ID" value="SDB84831.1"/>
    <property type="molecule type" value="Genomic_DNA"/>
</dbReference>
<evidence type="ECO:0000256" key="6">
    <source>
        <dbReference type="SAM" id="Phobius"/>
    </source>
</evidence>
<name>A0A1G6GSD4_9GAMM</name>
<evidence type="ECO:0000256" key="5">
    <source>
        <dbReference type="ARBA" id="ARBA00023136"/>
    </source>
</evidence>
<comment type="subcellular location">
    <subcellularLocation>
        <location evidence="1">Cell membrane</location>
        <topology evidence="1">Multi-pass membrane protein</topology>
    </subcellularLocation>
</comment>
<evidence type="ECO:0000256" key="3">
    <source>
        <dbReference type="ARBA" id="ARBA00022692"/>
    </source>
</evidence>
<dbReference type="PANTHER" id="PTHR30086:SF20">
    <property type="entry name" value="ARGININE EXPORTER PROTEIN ARGO-RELATED"/>
    <property type="match status" value="1"/>
</dbReference>
<sequence length="202" mass="23056">MDLNFCFFLMTVLVINLTPGPAMLFVIQESIHSGVKSGIQSALAVEIGVFFYVILTSFGLVVIFNHVPILYKVIETLGVLYLLYLAFLSWPRKKGGINTTHQHQHRKSFIYGVFINLLNPKIGLFFLSLLPQFISPTAQPLWLYFLCYGLIFNFSGFMINIFAALSANYLKNKNSHYGQWIHYISPLIFICIAFIAITRLFI</sequence>
<dbReference type="GO" id="GO:0015171">
    <property type="term" value="F:amino acid transmembrane transporter activity"/>
    <property type="evidence" value="ECO:0007669"/>
    <property type="project" value="TreeGrafter"/>
</dbReference>
<reference evidence="8" key="1">
    <citation type="submission" date="2016-09" db="EMBL/GenBank/DDBJ databases">
        <authorList>
            <person name="Varghese N."/>
            <person name="Submissions S."/>
        </authorList>
    </citation>
    <scope>NUCLEOTIDE SEQUENCE [LARGE SCALE GENOMIC DNA]</scope>
    <source>
        <strain evidence="8">ANC 4422</strain>
    </source>
</reference>
<feature type="transmembrane region" description="Helical" evidence="6">
    <location>
        <begin position="39"/>
        <end position="63"/>
    </location>
</feature>
<feature type="transmembrane region" description="Helical" evidence="6">
    <location>
        <begin position="109"/>
        <end position="130"/>
    </location>
</feature>
<evidence type="ECO:0000256" key="1">
    <source>
        <dbReference type="ARBA" id="ARBA00004651"/>
    </source>
</evidence>
<protein>
    <submittedName>
        <fullName evidence="7">Threonine/homoserine/homoserine lactone efflux protein</fullName>
    </submittedName>
</protein>
<dbReference type="PANTHER" id="PTHR30086">
    <property type="entry name" value="ARGININE EXPORTER PROTEIN ARGO"/>
    <property type="match status" value="1"/>
</dbReference>
<dbReference type="Pfam" id="PF01810">
    <property type="entry name" value="LysE"/>
    <property type="match status" value="1"/>
</dbReference>
<evidence type="ECO:0000313" key="7">
    <source>
        <dbReference type="EMBL" id="SDB84831.1"/>
    </source>
</evidence>
<keyword evidence="2" id="KW-1003">Cell membrane</keyword>
<keyword evidence="3 6" id="KW-0812">Transmembrane</keyword>
<gene>
    <name evidence="7" type="ORF">SAMN05421733_102118</name>
</gene>
<feature type="transmembrane region" description="Helical" evidence="6">
    <location>
        <begin position="6"/>
        <end position="27"/>
    </location>
</feature>
<dbReference type="InterPro" id="IPR001123">
    <property type="entry name" value="LeuE-type"/>
</dbReference>
<accession>A0A1G6GSD4</accession>
<keyword evidence="8" id="KW-1185">Reference proteome</keyword>
<proteinExistence type="predicted"/>
<evidence type="ECO:0000256" key="2">
    <source>
        <dbReference type="ARBA" id="ARBA00022475"/>
    </source>
</evidence>
<keyword evidence="4 6" id="KW-1133">Transmembrane helix</keyword>